<name>A0ACC5X9B2_PANGG</name>
<gene>
    <name evidence="1" type="ORF">PGIGA_G00078850</name>
</gene>
<dbReference type="EMBL" id="CM040469">
    <property type="protein sequence ID" value="MCI4387839.1"/>
    <property type="molecule type" value="Genomic_DNA"/>
</dbReference>
<reference evidence="1 2" key="1">
    <citation type="journal article" date="2022" name="bioRxiv">
        <title>An ancient truncated duplication of the anti-Mullerian hormone receptor type 2 gene is a potential conserved master sex determinant in the Pangasiidae catfish family.</title>
        <authorList>
            <person name="Wen M."/>
            <person name="Pan Q."/>
            <person name="Jouanno E."/>
            <person name="Montfort J."/>
            <person name="Zahm M."/>
            <person name="Cabau C."/>
            <person name="Klopp C."/>
            <person name="Iampietro C."/>
            <person name="Roques C."/>
            <person name="Bouchez O."/>
            <person name="Castinel A."/>
            <person name="Donnadieu C."/>
            <person name="Parrinello H."/>
            <person name="Poncet C."/>
            <person name="Belmonte E."/>
            <person name="Gautier V."/>
            <person name="Avarre J.-C."/>
            <person name="Dugue R."/>
            <person name="Gustiano R."/>
            <person name="Ha T.T.T."/>
            <person name="Campet M."/>
            <person name="Sriphairoj K."/>
            <person name="Ribolli J."/>
            <person name="de Almeida F.L."/>
            <person name="Desvignes T."/>
            <person name="Postlethwait J.H."/>
            <person name="Bucao C.F."/>
            <person name="Robinson-Rechavi M."/>
            <person name="Bobe J."/>
            <person name="Herpin A."/>
            <person name="Guiguen Y."/>
        </authorList>
    </citation>
    <scope>NUCLEOTIDE SEQUENCE [LARGE SCALE GENOMIC DNA]</scope>
    <source>
        <strain evidence="1">YG-Dec2019</strain>
    </source>
</reference>
<accession>A0ACC5X9B2</accession>
<sequence>MKLWIMCVLCVAPALVGSKCVSDSQSDGYLVRLSIKTALGDNAYDWDESEMFFFRATVAFAMRSYTNDQTYNISNILVCNETERVSFWFVVISPSDSSQLIPKQTVEKAIRNSRNRINNAFLLTDQTLEFVGINPTLAAPVQYDTQPWLIVFGVVMGLVCVGIIAMLFTSFIQRTRAKRKQSEEEEETGERVTGNGVMCEILKEKDGFNNRGFADDDRFTKL</sequence>
<organism evidence="1 2">
    <name type="scientific">Pangasianodon gigas</name>
    <name type="common">Mekong giant catfish</name>
    <name type="synonym">Pangasius gigas</name>
    <dbReference type="NCBI Taxonomy" id="30993"/>
    <lineage>
        <taxon>Eukaryota</taxon>
        <taxon>Metazoa</taxon>
        <taxon>Chordata</taxon>
        <taxon>Craniata</taxon>
        <taxon>Vertebrata</taxon>
        <taxon>Euteleostomi</taxon>
        <taxon>Actinopterygii</taxon>
        <taxon>Neopterygii</taxon>
        <taxon>Teleostei</taxon>
        <taxon>Ostariophysi</taxon>
        <taxon>Siluriformes</taxon>
        <taxon>Pangasiidae</taxon>
        <taxon>Pangasianodon</taxon>
    </lineage>
</organism>
<dbReference type="Proteomes" id="UP000829447">
    <property type="component" value="Linkage Group LG16"/>
</dbReference>
<proteinExistence type="predicted"/>
<protein>
    <submittedName>
        <fullName evidence="1">Uncharacterized protein</fullName>
    </submittedName>
</protein>
<keyword evidence="2" id="KW-1185">Reference proteome</keyword>
<evidence type="ECO:0000313" key="2">
    <source>
        <dbReference type="Proteomes" id="UP000829447"/>
    </source>
</evidence>
<comment type="caution">
    <text evidence="1">The sequence shown here is derived from an EMBL/GenBank/DDBJ whole genome shotgun (WGS) entry which is preliminary data.</text>
</comment>
<evidence type="ECO:0000313" key="1">
    <source>
        <dbReference type="EMBL" id="MCI4387839.1"/>
    </source>
</evidence>